<dbReference type="Proteomes" id="UP000313359">
    <property type="component" value="Unassembled WGS sequence"/>
</dbReference>
<evidence type="ECO:0000256" key="1">
    <source>
        <dbReference type="SAM" id="SignalP"/>
    </source>
</evidence>
<proteinExistence type="predicted"/>
<dbReference type="AlphaFoldDB" id="A0A5C2S4Y7"/>
<protein>
    <submittedName>
        <fullName evidence="2">Uncharacterized protein</fullName>
    </submittedName>
</protein>
<evidence type="ECO:0000313" key="3">
    <source>
        <dbReference type="Proteomes" id="UP000313359"/>
    </source>
</evidence>
<keyword evidence="1" id="KW-0732">Signal</keyword>
<reference evidence="2" key="1">
    <citation type="journal article" date="2018" name="Genome Biol. Evol.">
        <title>Genomics and development of Lentinus tigrinus, a white-rot wood-decaying mushroom with dimorphic fruiting bodies.</title>
        <authorList>
            <person name="Wu B."/>
            <person name="Xu Z."/>
            <person name="Knudson A."/>
            <person name="Carlson A."/>
            <person name="Chen N."/>
            <person name="Kovaka S."/>
            <person name="LaButti K."/>
            <person name="Lipzen A."/>
            <person name="Pennachio C."/>
            <person name="Riley R."/>
            <person name="Schakwitz W."/>
            <person name="Umezawa K."/>
            <person name="Ohm R.A."/>
            <person name="Grigoriev I.V."/>
            <person name="Nagy L.G."/>
            <person name="Gibbons J."/>
            <person name="Hibbett D."/>
        </authorList>
    </citation>
    <scope>NUCLEOTIDE SEQUENCE [LARGE SCALE GENOMIC DNA]</scope>
    <source>
        <strain evidence="2">ALCF2SS1-6</strain>
    </source>
</reference>
<organism evidence="2 3">
    <name type="scientific">Lentinus tigrinus ALCF2SS1-6</name>
    <dbReference type="NCBI Taxonomy" id="1328759"/>
    <lineage>
        <taxon>Eukaryota</taxon>
        <taxon>Fungi</taxon>
        <taxon>Dikarya</taxon>
        <taxon>Basidiomycota</taxon>
        <taxon>Agaricomycotina</taxon>
        <taxon>Agaricomycetes</taxon>
        <taxon>Polyporales</taxon>
        <taxon>Polyporaceae</taxon>
        <taxon>Lentinus</taxon>
    </lineage>
</organism>
<gene>
    <name evidence="2" type="ORF">L227DRAFT_576817</name>
</gene>
<accession>A0A5C2S4Y7</accession>
<keyword evidence="3" id="KW-1185">Reference proteome</keyword>
<feature type="signal peptide" evidence="1">
    <location>
        <begin position="1"/>
        <end position="18"/>
    </location>
</feature>
<dbReference type="EMBL" id="ML122273">
    <property type="protein sequence ID" value="RPD58785.1"/>
    <property type="molecule type" value="Genomic_DNA"/>
</dbReference>
<evidence type="ECO:0000313" key="2">
    <source>
        <dbReference type="EMBL" id="RPD58785.1"/>
    </source>
</evidence>
<dbReference type="OrthoDB" id="2745955at2759"/>
<sequence length="168" mass="17322">MLSAIVPFALALIVAVHATPARLATTLVPTAHGGSVTDPGPAIDITSVPAQANVTLSKVGAQADSAAQIFPATLLLCSTGCTNCPEGFDLSTLPHNVCLDPGTGFVAAYIEQPSNEGLPFAVTVMQQGCEVPRQISTVNTCVAIKPPLVESPDSSECVFCWTNFELSP</sequence>
<name>A0A5C2S4Y7_9APHY</name>
<feature type="chain" id="PRO_5023099118" evidence="1">
    <location>
        <begin position="19"/>
        <end position="168"/>
    </location>
</feature>